<keyword evidence="17" id="KW-1185">Reference proteome</keyword>
<feature type="transmembrane region" description="Helical" evidence="13">
    <location>
        <begin position="1080"/>
        <end position="1104"/>
    </location>
</feature>
<evidence type="ECO:0000256" key="10">
    <source>
        <dbReference type="ARBA" id="ARBA00023136"/>
    </source>
</evidence>
<evidence type="ECO:0000256" key="11">
    <source>
        <dbReference type="ARBA" id="ARBA00023180"/>
    </source>
</evidence>
<comment type="similarity">
    <text evidence="2">Belongs to the ABC transporter superfamily. ABCB family. Multidrug resistance exporter (TC 3.A.1.201) subfamily.</text>
</comment>
<dbReference type="InterPro" id="IPR011527">
    <property type="entry name" value="ABC1_TM_dom"/>
</dbReference>
<evidence type="ECO:0000256" key="2">
    <source>
        <dbReference type="ARBA" id="ARBA00007577"/>
    </source>
</evidence>
<dbReference type="PROSITE" id="PS50929">
    <property type="entry name" value="ABC_TM1F"/>
    <property type="match status" value="2"/>
</dbReference>
<evidence type="ECO:0000256" key="5">
    <source>
        <dbReference type="ARBA" id="ARBA00022737"/>
    </source>
</evidence>
<evidence type="ECO:0000256" key="12">
    <source>
        <dbReference type="SAM" id="MobiDB-lite"/>
    </source>
</evidence>
<evidence type="ECO:0000256" key="7">
    <source>
        <dbReference type="ARBA" id="ARBA00022840"/>
    </source>
</evidence>
<feature type="transmembrane region" description="Helical" evidence="13">
    <location>
        <begin position="175"/>
        <end position="197"/>
    </location>
</feature>
<dbReference type="PANTHER" id="PTHR43394">
    <property type="entry name" value="ATP-DEPENDENT PERMEASE MDL1, MITOCHONDRIAL"/>
    <property type="match status" value="1"/>
</dbReference>
<dbReference type="PROSITE" id="PS00211">
    <property type="entry name" value="ABC_TRANSPORTER_1"/>
    <property type="match status" value="2"/>
</dbReference>
<comment type="subcellular location">
    <subcellularLocation>
        <location evidence="1">Membrane</location>
        <topology evidence="1">Multi-pass membrane protein</topology>
    </subcellularLocation>
</comment>
<dbReference type="FunFam" id="1.20.1560.10:FF:000009">
    <property type="entry name" value="ABC transporter B family member 1"/>
    <property type="match status" value="1"/>
</dbReference>
<proteinExistence type="inferred from homology"/>
<feature type="transmembrane region" description="Helical" evidence="13">
    <location>
        <begin position="854"/>
        <end position="882"/>
    </location>
</feature>
<evidence type="ECO:0000256" key="6">
    <source>
        <dbReference type="ARBA" id="ARBA00022741"/>
    </source>
</evidence>
<feature type="domain" description="ABC transporter" evidence="14">
    <location>
        <begin position="1185"/>
        <end position="1423"/>
    </location>
</feature>
<keyword evidence="3" id="KW-0813">Transport</keyword>
<feature type="transmembrane region" description="Helical" evidence="13">
    <location>
        <begin position="249"/>
        <end position="268"/>
    </location>
</feature>
<dbReference type="OMA" id="ICVMREG"/>
<dbReference type="Proteomes" id="UP000007879">
    <property type="component" value="Unassembled WGS sequence"/>
</dbReference>
<dbReference type="Pfam" id="PF00664">
    <property type="entry name" value="ABC_membrane"/>
    <property type="match status" value="2"/>
</dbReference>
<protein>
    <submittedName>
        <fullName evidence="16">Uncharacterized protein</fullName>
    </submittedName>
</protein>
<dbReference type="GO" id="GO:0016887">
    <property type="term" value="F:ATP hydrolysis activity"/>
    <property type="evidence" value="ECO:0007669"/>
    <property type="project" value="InterPro"/>
</dbReference>
<dbReference type="InterPro" id="IPR036640">
    <property type="entry name" value="ABC1_TM_sf"/>
</dbReference>
<dbReference type="GO" id="GO:0005524">
    <property type="term" value="F:ATP binding"/>
    <property type="evidence" value="ECO:0007669"/>
    <property type="project" value="UniProtKB-KW"/>
</dbReference>
<name>A0A1X7V3W0_AMPQE</name>
<feature type="compositionally biased region" description="Basic and acidic residues" evidence="12">
    <location>
        <begin position="818"/>
        <end position="834"/>
    </location>
</feature>
<dbReference type="eggNOG" id="KOG0055">
    <property type="taxonomic scope" value="Eukaryota"/>
</dbReference>
<reference evidence="16" key="2">
    <citation type="submission" date="2017-05" db="UniProtKB">
        <authorList>
            <consortium name="EnsemblMetazoa"/>
        </authorList>
    </citation>
    <scope>IDENTIFICATION</scope>
</reference>
<dbReference type="CDD" id="cd18577">
    <property type="entry name" value="ABC_6TM_Pgp_ABCB1_D1_like"/>
    <property type="match status" value="1"/>
</dbReference>
<keyword evidence="6" id="KW-0547">Nucleotide-binding</keyword>
<keyword evidence="4 13" id="KW-0812">Transmembrane</keyword>
<feature type="transmembrane region" description="Helical" evidence="13">
    <location>
        <begin position="387"/>
        <end position="408"/>
    </location>
</feature>
<dbReference type="EnsemblMetazoa" id="Aqu2.1.34489_001">
    <property type="protein sequence ID" value="Aqu2.1.34489_001"/>
    <property type="gene ID" value="Aqu2.1.34489"/>
</dbReference>
<dbReference type="KEGG" id="aqu:100631529"/>
<dbReference type="OrthoDB" id="6500128at2759"/>
<feature type="region of interest" description="Disordered" evidence="12">
    <location>
        <begin position="767"/>
        <end position="793"/>
    </location>
</feature>
<feature type="compositionally biased region" description="Basic and acidic residues" evidence="12">
    <location>
        <begin position="777"/>
        <end position="791"/>
    </location>
</feature>
<feature type="transmembrane region" description="Helical" evidence="13">
    <location>
        <begin position="902"/>
        <end position="926"/>
    </location>
</feature>
<evidence type="ECO:0000256" key="4">
    <source>
        <dbReference type="ARBA" id="ARBA00022692"/>
    </source>
</evidence>
<evidence type="ECO:0000313" key="17">
    <source>
        <dbReference type="Proteomes" id="UP000007879"/>
    </source>
</evidence>
<evidence type="ECO:0000259" key="14">
    <source>
        <dbReference type="PROSITE" id="PS50893"/>
    </source>
</evidence>
<evidence type="ECO:0000313" key="16">
    <source>
        <dbReference type="EnsemblMetazoa" id="Aqu2.1.34489_001"/>
    </source>
</evidence>
<feature type="region of interest" description="Disordered" evidence="12">
    <location>
        <begin position="692"/>
        <end position="745"/>
    </location>
</feature>
<dbReference type="PANTHER" id="PTHR43394:SF27">
    <property type="entry name" value="ATP-DEPENDENT TRANSLOCASE ABCB1-LIKE"/>
    <property type="match status" value="1"/>
</dbReference>
<dbReference type="FunFam" id="3.40.50.300:FF:000479">
    <property type="entry name" value="Multidrug resistance protein 1A"/>
    <property type="match status" value="2"/>
</dbReference>
<sequence length="1435" mass="157655">MSLEEESPEVPGAEVKPPQANTSDTDGATGTPVVIVKSKKKGKKSDGGTRSKRVVPIWYLFRFSRWPDILMIIIGTIMAIAAGCALPAHMLMFGDVIDLFISYDLSQDLINNFGVSVPGGSNDSLGTGGTSVIAGGNSSYFCDFSQDDSTSNILRFLRSDDRDGLLRGDVAYYSYYYVALATGMVIASFFSTLFWNLSAYRQTRKMRLAFFRSIMRQSIGWFDVNPSGELTTRLSDDIERIQAGIGDKAAIFIQYFTTFIAGFFIAFFRNWKLTLVVGTMLPVLSFLTGCVATIVAKFTVREQNAYASAGSVAEEVLSSIRTVLAFGGEEKEIERYQGTLGRAKSEGFKKSFATSAVTGILFFVNFSTFALGFWYGAVLISNCELRAGQVVTVFFGVVIGSFSLGNALPELQTFATAMGSATGVFSVIDHESEIDVTQSTGDTIESLKGNIELKDVIFKYPARPNVPVLNGLDLKIKCGQTVALVGASGCGKSTVIQLLQRFYNPIAGQITIDEKPIESLNLRWLRSNIGVVSQEPVLFDCSIAKNIEYGKVGASEEEIEAAAHAANAHNFISELPDGYDTLVGEKGAQLSGGQKQRIAIARALVRDPKILLLDEATSALDTESEKIVQEALDKAREGRTTIIIAHRLSTIQQVDLIAGIEEGRVVEMGTHKELLEKKGLYYELVQAQTIDEQDEKSNTSLSGFRAAVRRSTSHQSFKRQRSTHSTSSDDWKGPPSLERQTSNQSDVFTVISDHLSRISIEDIPVVAHPSPLPYRRNNKDANEDRNKDSPSKKVMIVKPSKNTDKSVHFNVNEDEEQLQLKKDKRRSSSLDSKDTEKLDKVPLKELLKLNIPDWYLVIPGVIFSAIQGAMFPLIAIIFSNILEIYSNPDREELLRGASEYSTYFVALAVGAGLVQFFATSTLSVAGERLTARLRVKTFKAMLRQEVGWFDRRENATGSLTQRLAIDASEVKGVTGIRFGILLQLIFGFITALVIAFTAAWLLAIVLFIAFPFLAVVGSLQIRLAKGRSVRNKELLSEAGQTSTEAIDNVRTVVSLGAEERFVGKYDKLLEEPFKANIRQVLIQAVIFGVAQGTIFYMYAAGFSLGAVLVVSDPSKPYHATYDELFRVFSAVVFTALTMGRASSFAPDAQKAQLSAARIFNLANREPEIDNYDTDGEKLATTTGHIEVKNVYFRYPARPNVPVLQGLSVSVEPGQTLALVGPSGCGKSTIVSLIERFYNPLGGSLKLEEQDIRDLNIRWLRNQIGIVSQEPVLFDKSIADNIRYGANFREVTDEEVIEAATAANIHNFIQTLPQGYATNVGSKGTQLSGGQKQRIAIARALVRDPKILLLDEATSALDTESEKIVQEALDKAREGRTCIVIAHRLSTIYNSEKIAVIHNGQVIELGTHADLMEQEGAYYLLNTVQKKEEEEEVAEL</sequence>
<keyword evidence="7" id="KW-0067">ATP-binding</keyword>
<feature type="compositionally biased region" description="Basic residues" evidence="12">
    <location>
        <begin position="707"/>
        <end position="722"/>
    </location>
</feature>
<organism evidence="16">
    <name type="scientific">Amphimedon queenslandica</name>
    <name type="common">Sponge</name>
    <dbReference type="NCBI Taxonomy" id="400682"/>
    <lineage>
        <taxon>Eukaryota</taxon>
        <taxon>Metazoa</taxon>
        <taxon>Porifera</taxon>
        <taxon>Demospongiae</taxon>
        <taxon>Heteroscleromorpha</taxon>
        <taxon>Haplosclerida</taxon>
        <taxon>Niphatidae</taxon>
        <taxon>Amphimedon</taxon>
    </lineage>
</organism>
<keyword evidence="10 13" id="KW-0472">Membrane</keyword>
<dbReference type="InterPro" id="IPR017871">
    <property type="entry name" value="ABC_transporter-like_CS"/>
</dbReference>
<feature type="transmembrane region" description="Helical" evidence="13">
    <location>
        <begin position="1002"/>
        <end position="1023"/>
    </location>
</feature>
<gene>
    <name evidence="16" type="primary">100631529</name>
</gene>
<dbReference type="Gene3D" id="1.20.1560.10">
    <property type="entry name" value="ABC transporter type 1, transmembrane domain"/>
    <property type="match status" value="2"/>
</dbReference>
<feature type="transmembrane region" description="Helical" evidence="13">
    <location>
        <begin position="69"/>
        <end position="90"/>
    </location>
</feature>
<feature type="region of interest" description="Disordered" evidence="12">
    <location>
        <begin position="1"/>
        <end position="50"/>
    </location>
</feature>
<dbReference type="CDD" id="cd18578">
    <property type="entry name" value="ABC_6TM_Pgp_ABCB1_D2_like"/>
    <property type="match status" value="1"/>
</dbReference>
<evidence type="ECO:0000256" key="3">
    <source>
        <dbReference type="ARBA" id="ARBA00022448"/>
    </source>
</evidence>
<evidence type="ECO:0000256" key="1">
    <source>
        <dbReference type="ARBA" id="ARBA00004141"/>
    </source>
</evidence>
<keyword evidence="8" id="KW-1278">Translocase</keyword>
<dbReference type="SMART" id="SM00382">
    <property type="entry name" value="AAA"/>
    <property type="match status" value="2"/>
</dbReference>
<feature type="domain" description="ABC transmembrane type-1" evidence="15">
    <location>
        <begin position="860"/>
        <end position="1150"/>
    </location>
</feature>
<dbReference type="GO" id="GO:0090374">
    <property type="term" value="P:oligopeptide export from mitochondrion"/>
    <property type="evidence" value="ECO:0007669"/>
    <property type="project" value="TreeGrafter"/>
</dbReference>
<evidence type="ECO:0000256" key="13">
    <source>
        <dbReference type="SAM" id="Phobius"/>
    </source>
</evidence>
<dbReference type="Gene3D" id="3.40.50.300">
    <property type="entry name" value="P-loop containing nucleotide triphosphate hydrolases"/>
    <property type="match status" value="2"/>
</dbReference>
<feature type="transmembrane region" description="Helical" evidence="13">
    <location>
        <begin position="352"/>
        <end position="375"/>
    </location>
</feature>
<dbReference type="InterPro" id="IPR027417">
    <property type="entry name" value="P-loop_NTPase"/>
</dbReference>
<dbReference type="InterPro" id="IPR039421">
    <property type="entry name" value="Type_1_exporter"/>
</dbReference>
<accession>A0A1X7V3W0</accession>
<dbReference type="SUPFAM" id="SSF90123">
    <property type="entry name" value="ABC transporter transmembrane region"/>
    <property type="match status" value="2"/>
</dbReference>
<dbReference type="SUPFAM" id="SSF52540">
    <property type="entry name" value="P-loop containing nucleoside triphosphate hydrolases"/>
    <property type="match status" value="2"/>
</dbReference>
<dbReference type="EnsemblMetazoa" id="XM_019995294.1">
    <property type="protein sequence ID" value="XP_019850853.1"/>
    <property type="gene ID" value="LOC100631529"/>
</dbReference>
<feature type="transmembrane region" description="Helical" evidence="13">
    <location>
        <begin position="274"/>
        <end position="296"/>
    </location>
</feature>
<evidence type="ECO:0000256" key="9">
    <source>
        <dbReference type="ARBA" id="ARBA00022989"/>
    </source>
</evidence>
<feature type="domain" description="ABC transmembrane type-1" evidence="15">
    <location>
        <begin position="73"/>
        <end position="416"/>
    </location>
</feature>
<keyword evidence="11" id="KW-0325">Glycoprotein</keyword>
<keyword evidence="9 13" id="KW-1133">Transmembrane helix</keyword>
<dbReference type="InterPro" id="IPR003593">
    <property type="entry name" value="AAA+_ATPase"/>
</dbReference>
<dbReference type="GO" id="GO:0005743">
    <property type="term" value="C:mitochondrial inner membrane"/>
    <property type="evidence" value="ECO:0007669"/>
    <property type="project" value="TreeGrafter"/>
</dbReference>
<dbReference type="CDD" id="cd03249">
    <property type="entry name" value="ABC_MTABC3_MDL1_MDL2"/>
    <property type="match status" value="2"/>
</dbReference>
<feature type="domain" description="ABC transporter" evidence="14">
    <location>
        <begin position="451"/>
        <end position="687"/>
    </location>
</feature>
<feature type="region of interest" description="Disordered" evidence="12">
    <location>
        <begin position="814"/>
        <end position="834"/>
    </location>
</feature>
<dbReference type="InParanoid" id="A0A1X7V3W0"/>
<feature type="compositionally biased region" description="Polar residues" evidence="12">
    <location>
        <begin position="19"/>
        <end position="28"/>
    </location>
</feature>
<dbReference type="GO" id="GO:0015421">
    <property type="term" value="F:ABC-type oligopeptide transporter activity"/>
    <property type="evidence" value="ECO:0007669"/>
    <property type="project" value="TreeGrafter"/>
</dbReference>
<evidence type="ECO:0000256" key="8">
    <source>
        <dbReference type="ARBA" id="ARBA00022967"/>
    </source>
</evidence>
<feature type="transmembrane region" description="Helical" evidence="13">
    <location>
        <begin position="978"/>
        <end position="996"/>
    </location>
</feature>
<evidence type="ECO:0000259" key="15">
    <source>
        <dbReference type="PROSITE" id="PS50929"/>
    </source>
</evidence>
<dbReference type="Pfam" id="PF00005">
    <property type="entry name" value="ABC_tran"/>
    <property type="match status" value="2"/>
</dbReference>
<keyword evidence="5" id="KW-0677">Repeat</keyword>
<dbReference type="InterPro" id="IPR003439">
    <property type="entry name" value="ABC_transporter-like_ATP-bd"/>
</dbReference>
<dbReference type="PROSITE" id="PS50893">
    <property type="entry name" value="ABC_TRANSPORTER_2"/>
    <property type="match status" value="2"/>
</dbReference>
<reference evidence="17" key="1">
    <citation type="journal article" date="2010" name="Nature">
        <title>The Amphimedon queenslandica genome and the evolution of animal complexity.</title>
        <authorList>
            <person name="Srivastava M."/>
            <person name="Simakov O."/>
            <person name="Chapman J."/>
            <person name="Fahey B."/>
            <person name="Gauthier M.E."/>
            <person name="Mitros T."/>
            <person name="Richards G.S."/>
            <person name="Conaco C."/>
            <person name="Dacre M."/>
            <person name="Hellsten U."/>
            <person name="Larroux C."/>
            <person name="Putnam N.H."/>
            <person name="Stanke M."/>
            <person name="Adamska M."/>
            <person name="Darling A."/>
            <person name="Degnan S.M."/>
            <person name="Oakley T.H."/>
            <person name="Plachetzki D.C."/>
            <person name="Zhai Y."/>
            <person name="Adamski M."/>
            <person name="Calcino A."/>
            <person name="Cummins S.F."/>
            <person name="Goodstein D.M."/>
            <person name="Harris C."/>
            <person name="Jackson D.J."/>
            <person name="Leys S.P."/>
            <person name="Shu S."/>
            <person name="Woodcroft B.J."/>
            <person name="Vervoort M."/>
            <person name="Kosik K.S."/>
            <person name="Manning G."/>
            <person name="Degnan B.M."/>
            <person name="Rokhsar D.S."/>
        </authorList>
    </citation>
    <scope>NUCLEOTIDE SEQUENCE [LARGE SCALE GENOMIC DNA]</scope>
</reference>